<evidence type="ECO:0000256" key="1">
    <source>
        <dbReference type="SAM" id="MobiDB-lite"/>
    </source>
</evidence>
<keyword evidence="3" id="KW-1185">Reference proteome</keyword>
<evidence type="ECO:0000313" key="2">
    <source>
        <dbReference type="EMBL" id="TVT24231.1"/>
    </source>
</evidence>
<accession>A0A558AJ54</accession>
<dbReference type="AlphaFoldDB" id="A0A558AJ54"/>
<protein>
    <submittedName>
        <fullName evidence="2">Uncharacterized protein</fullName>
    </submittedName>
</protein>
<organism evidence="2 3">
    <name type="scientific">Amycolatopsis acidiphila</name>
    <dbReference type="NCBI Taxonomy" id="715473"/>
    <lineage>
        <taxon>Bacteria</taxon>
        <taxon>Bacillati</taxon>
        <taxon>Actinomycetota</taxon>
        <taxon>Actinomycetes</taxon>
        <taxon>Pseudonocardiales</taxon>
        <taxon>Pseudonocardiaceae</taxon>
        <taxon>Amycolatopsis</taxon>
    </lineage>
</organism>
<sequence length="85" mass="9507">MDPVGTIITVSSLPGIDDRMPFADQRIGDHTRQGTDRGDRGRHVRPDDPGRRVDEHIRRDDIVAETLHSTTHDDIHRLLSASSTS</sequence>
<dbReference type="RefSeq" id="WP_144635205.1">
    <property type="nucleotide sequence ID" value="NZ_BNAX01000016.1"/>
</dbReference>
<reference evidence="2 3" key="1">
    <citation type="submission" date="2019-07" db="EMBL/GenBank/DDBJ databases">
        <title>New species of Amycolatopsis and Streptomyces.</title>
        <authorList>
            <person name="Duangmal K."/>
            <person name="Teo W.F.A."/>
            <person name="Lipun K."/>
        </authorList>
    </citation>
    <scope>NUCLEOTIDE SEQUENCE [LARGE SCALE GENOMIC DNA]</scope>
    <source>
        <strain evidence="2 3">JCM 30562</strain>
    </source>
</reference>
<name>A0A558AJ54_9PSEU</name>
<comment type="caution">
    <text evidence="2">The sequence shown here is derived from an EMBL/GenBank/DDBJ whole genome shotgun (WGS) entry which is preliminary data.</text>
</comment>
<dbReference type="Proteomes" id="UP000318578">
    <property type="component" value="Unassembled WGS sequence"/>
</dbReference>
<evidence type="ECO:0000313" key="3">
    <source>
        <dbReference type="Proteomes" id="UP000318578"/>
    </source>
</evidence>
<feature type="compositionally biased region" description="Basic and acidic residues" evidence="1">
    <location>
        <begin position="16"/>
        <end position="57"/>
    </location>
</feature>
<gene>
    <name evidence="2" type="ORF">FNH06_06580</name>
</gene>
<feature type="region of interest" description="Disordered" evidence="1">
    <location>
        <begin position="1"/>
        <end position="57"/>
    </location>
</feature>
<dbReference type="EMBL" id="VJZA01000007">
    <property type="protein sequence ID" value="TVT24231.1"/>
    <property type="molecule type" value="Genomic_DNA"/>
</dbReference>
<proteinExistence type="predicted"/>